<dbReference type="SUPFAM" id="SSF55961">
    <property type="entry name" value="Bet v1-like"/>
    <property type="match status" value="1"/>
</dbReference>
<reference evidence="3 4" key="1">
    <citation type="submission" date="2020-08" db="EMBL/GenBank/DDBJ databases">
        <title>Genomic Encyclopedia of Type Strains, Phase IV (KMG-IV): sequencing the most valuable type-strain genomes for metagenomic binning, comparative biology and taxonomic classification.</title>
        <authorList>
            <person name="Goeker M."/>
        </authorList>
    </citation>
    <scope>NUCLEOTIDE SEQUENCE [LARGE SCALE GENOMIC DNA]</scope>
    <source>
        <strain evidence="3 4">DSM 102134</strain>
    </source>
</reference>
<dbReference type="RefSeq" id="WP_077548963.1">
    <property type="nucleotide sequence ID" value="NZ_JACHEJ010000011.1"/>
</dbReference>
<evidence type="ECO:0000313" key="4">
    <source>
        <dbReference type="Proteomes" id="UP000535501"/>
    </source>
</evidence>
<evidence type="ECO:0000313" key="3">
    <source>
        <dbReference type="EMBL" id="MBB6181660.1"/>
    </source>
</evidence>
<dbReference type="Pfam" id="PF08327">
    <property type="entry name" value="AHSA1"/>
    <property type="match status" value="1"/>
</dbReference>
<dbReference type="EMBL" id="JACHEJ010000011">
    <property type="protein sequence ID" value="MBB6181660.1"/>
    <property type="molecule type" value="Genomic_DNA"/>
</dbReference>
<accession>A0A7W9Z092</accession>
<name>A0A7W9Z092_9HYPH</name>
<comment type="caution">
    <text evidence="3">The sequence shown here is derived from an EMBL/GenBank/DDBJ whole genome shotgun (WGS) entry which is preliminary data.</text>
</comment>
<organism evidence="3 4">
    <name type="scientific">Pseudorhizobium flavum</name>
    <dbReference type="NCBI Taxonomy" id="1335061"/>
    <lineage>
        <taxon>Bacteria</taxon>
        <taxon>Pseudomonadati</taxon>
        <taxon>Pseudomonadota</taxon>
        <taxon>Alphaproteobacteria</taxon>
        <taxon>Hyphomicrobiales</taxon>
        <taxon>Rhizobiaceae</taxon>
        <taxon>Rhizobium/Agrobacterium group</taxon>
        <taxon>Pseudorhizobium</taxon>
    </lineage>
</organism>
<evidence type="ECO:0000256" key="1">
    <source>
        <dbReference type="ARBA" id="ARBA00006817"/>
    </source>
</evidence>
<protein>
    <submittedName>
        <fullName evidence="3">Uncharacterized protein YndB with AHSA1/START domain</fullName>
    </submittedName>
</protein>
<dbReference type="InterPro" id="IPR013538">
    <property type="entry name" value="ASHA1/2-like_C"/>
</dbReference>
<feature type="domain" description="Activator of Hsp90 ATPase homologue 1/2-like C-terminal" evidence="2">
    <location>
        <begin position="17"/>
        <end position="147"/>
    </location>
</feature>
<dbReference type="Proteomes" id="UP000535501">
    <property type="component" value="Unassembled WGS sequence"/>
</dbReference>
<evidence type="ECO:0000259" key="2">
    <source>
        <dbReference type="Pfam" id="PF08327"/>
    </source>
</evidence>
<proteinExistence type="inferred from homology"/>
<keyword evidence="4" id="KW-1185">Reference proteome</keyword>
<comment type="similarity">
    <text evidence="1">Belongs to the AHA1 family.</text>
</comment>
<gene>
    <name evidence="3" type="ORF">HNQ75_003648</name>
</gene>
<dbReference type="InterPro" id="IPR023393">
    <property type="entry name" value="START-like_dom_sf"/>
</dbReference>
<sequence length="152" mass="17031">MSLVEGIVDLTELLAQPVDAVFAAWSSEESQLSWCDPGDGWELHFDQFQFTVGETDVCRFGPVDGESYINENRYLEICVGKRLVYSTSLVSDGRLTFAGTVVVTFEEADGGTRLHLVEQGLYFDAQDDVANHRSGWESMLRALKQYLHGESR</sequence>
<dbReference type="Gene3D" id="3.30.530.20">
    <property type="match status" value="1"/>
</dbReference>
<dbReference type="AlphaFoldDB" id="A0A7W9Z092"/>